<dbReference type="Proteomes" id="UP001148018">
    <property type="component" value="Unassembled WGS sequence"/>
</dbReference>
<dbReference type="AlphaFoldDB" id="A0A9Q0DTJ6"/>
<gene>
    <name evidence="1" type="ORF">NHX12_005796</name>
</gene>
<evidence type="ECO:0000313" key="2">
    <source>
        <dbReference type="Proteomes" id="UP001148018"/>
    </source>
</evidence>
<dbReference type="EMBL" id="JANIIK010000112">
    <property type="protein sequence ID" value="KAJ3593461.1"/>
    <property type="molecule type" value="Genomic_DNA"/>
</dbReference>
<keyword evidence="2" id="KW-1185">Reference proteome</keyword>
<proteinExistence type="predicted"/>
<reference evidence="1" key="1">
    <citation type="submission" date="2022-07" db="EMBL/GenBank/DDBJ databases">
        <title>Chromosome-level genome of Muraenolepis orangiensis.</title>
        <authorList>
            <person name="Kim J."/>
        </authorList>
    </citation>
    <scope>NUCLEOTIDE SEQUENCE</scope>
    <source>
        <strain evidence="1">KU_S4_2022</strain>
        <tissue evidence="1">Muscle</tissue>
    </source>
</reference>
<name>A0A9Q0DTJ6_9TELE</name>
<organism evidence="1 2">
    <name type="scientific">Muraenolepis orangiensis</name>
    <name type="common">Patagonian moray cod</name>
    <dbReference type="NCBI Taxonomy" id="630683"/>
    <lineage>
        <taxon>Eukaryota</taxon>
        <taxon>Metazoa</taxon>
        <taxon>Chordata</taxon>
        <taxon>Craniata</taxon>
        <taxon>Vertebrata</taxon>
        <taxon>Euteleostomi</taxon>
        <taxon>Actinopterygii</taxon>
        <taxon>Neopterygii</taxon>
        <taxon>Teleostei</taxon>
        <taxon>Neoteleostei</taxon>
        <taxon>Acanthomorphata</taxon>
        <taxon>Zeiogadaria</taxon>
        <taxon>Gadariae</taxon>
        <taxon>Gadiformes</taxon>
        <taxon>Muraenolepidoidei</taxon>
        <taxon>Muraenolepididae</taxon>
        <taxon>Muraenolepis</taxon>
    </lineage>
</organism>
<comment type="caution">
    <text evidence="1">The sequence shown here is derived from an EMBL/GenBank/DDBJ whole genome shotgun (WGS) entry which is preliminary data.</text>
</comment>
<sequence>MDSTTKYFPSIHTMSLVEKQGWVTFVRYAMIDSSSLIGGKALHKSWVWPIHKLLEHLLPERLREPLGEQPLLLYVLLHGR</sequence>
<accession>A0A9Q0DTJ6</accession>
<protein>
    <submittedName>
        <fullName evidence="1">Uncharacterized protein</fullName>
    </submittedName>
</protein>
<evidence type="ECO:0000313" key="1">
    <source>
        <dbReference type="EMBL" id="KAJ3593461.1"/>
    </source>
</evidence>